<feature type="domain" description="Glycosyl transferase family 28 C-terminal" evidence="1">
    <location>
        <begin position="265"/>
        <end position="365"/>
    </location>
</feature>
<protein>
    <submittedName>
        <fullName evidence="2">Predicted glycosyl transferase</fullName>
    </submittedName>
</protein>
<reference evidence="2 3" key="1">
    <citation type="submission" date="2016-10" db="EMBL/GenBank/DDBJ databases">
        <authorList>
            <person name="de Groot N.N."/>
        </authorList>
    </citation>
    <scope>NUCLEOTIDE SEQUENCE [LARGE SCALE GENOMIC DNA]</scope>
    <source>
        <strain evidence="2 3">NP_1H</strain>
    </source>
</reference>
<dbReference type="InterPro" id="IPR007235">
    <property type="entry name" value="Glyco_trans_28_C"/>
</dbReference>
<sequence length="442" mass="47920">MTHQGLIAGWLNRKPAGTAPGPRGKLGQAMIVTKGAGTEAGKERSGTLRVVLYSHDSQGLGHTRRNLALAHALTRDFRNAGRKVSGVLVTGVAAATRFEVPEGWDWVVVPGIAKGPDGYEPRHLAVRRKKVLKLRSSVIAAVLRDFRPHLVVVDRHPFGVDHELADGLERLRRKRPSCRVVLGLREVLDQPAAARREWEALDLEQVRRSFDEFWVYGDPAIHDPVRTGEIPGGLAHLVRHTGYLSLGRPVRRRTGAAGVPFVVTMAGGGSDGLNVTLTAARAALPPGFEHLIITGPQMPKEDRAQVETAAGPGTHVVGSVRDALAEIQSASAVVAMGGYNTVCEIMSTTTPALIVPRVHPRREQLIRARGLAGHQLLDFCHPDEFTPRALSTWWREVAGQDVPRTGVNLDGLATTYDFATELLSRPADTAREDTGWARHAAV</sequence>
<gene>
    <name evidence="2" type="ORF">SAMN04488693_10351</name>
</gene>
<dbReference type="PANTHER" id="PTHR21015">
    <property type="entry name" value="UDP-N-ACETYLGLUCOSAMINE--N-ACETYLMURAMYL-(PENTAPEPTIDE) PYROPHOSPHORYL-UNDECAPRENOL N-ACETYLGLUCOSAMINE TRANSFERASE 1"/>
    <property type="match status" value="1"/>
</dbReference>
<name>A0A1G8FGQ5_9MICC</name>
<dbReference type="Proteomes" id="UP000199258">
    <property type="component" value="Unassembled WGS sequence"/>
</dbReference>
<dbReference type="STRING" id="335973.SAMN04488693_10351"/>
<dbReference type="Pfam" id="PF04101">
    <property type="entry name" value="Glyco_tran_28_C"/>
    <property type="match status" value="1"/>
</dbReference>
<keyword evidence="2" id="KW-0808">Transferase</keyword>
<dbReference type="GO" id="GO:0016758">
    <property type="term" value="F:hexosyltransferase activity"/>
    <property type="evidence" value="ECO:0007669"/>
    <property type="project" value="InterPro"/>
</dbReference>
<dbReference type="Gene3D" id="3.40.50.2000">
    <property type="entry name" value="Glycogen Phosphorylase B"/>
    <property type="match status" value="1"/>
</dbReference>
<dbReference type="PANTHER" id="PTHR21015:SF28">
    <property type="entry name" value="SLL1722 PROTEIN"/>
    <property type="match status" value="1"/>
</dbReference>
<dbReference type="SUPFAM" id="SSF53756">
    <property type="entry name" value="UDP-Glycosyltransferase/glycogen phosphorylase"/>
    <property type="match status" value="1"/>
</dbReference>
<accession>A0A1G8FGQ5</accession>
<proteinExistence type="predicted"/>
<organism evidence="2 3">
    <name type="scientific">Arthrobacter subterraneus</name>
    <dbReference type="NCBI Taxonomy" id="335973"/>
    <lineage>
        <taxon>Bacteria</taxon>
        <taxon>Bacillati</taxon>
        <taxon>Actinomycetota</taxon>
        <taxon>Actinomycetes</taxon>
        <taxon>Micrococcales</taxon>
        <taxon>Micrococcaceae</taxon>
        <taxon>Arthrobacter</taxon>
    </lineage>
</organism>
<keyword evidence="3" id="KW-1185">Reference proteome</keyword>
<dbReference type="AlphaFoldDB" id="A0A1G8FGQ5"/>
<evidence type="ECO:0000313" key="3">
    <source>
        <dbReference type="Proteomes" id="UP000199258"/>
    </source>
</evidence>
<dbReference type="EMBL" id="FNDT01000003">
    <property type="protein sequence ID" value="SDH81189.1"/>
    <property type="molecule type" value="Genomic_DNA"/>
</dbReference>
<evidence type="ECO:0000259" key="1">
    <source>
        <dbReference type="Pfam" id="PF04101"/>
    </source>
</evidence>
<evidence type="ECO:0000313" key="2">
    <source>
        <dbReference type="EMBL" id="SDH81189.1"/>
    </source>
</evidence>